<proteinExistence type="predicted"/>
<evidence type="ECO:0000313" key="1">
    <source>
        <dbReference type="EMBL" id="KKK64948.1"/>
    </source>
</evidence>
<dbReference type="EMBL" id="LAZR01060790">
    <property type="protein sequence ID" value="KKK64948.1"/>
    <property type="molecule type" value="Genomic_DNA"/>
</dbReference>
<gene>
    <name evidence="1" type="ORF">LCGC14_2979060</name>
</gene>
<sequence>MKLLFGKETTRELNLNEKEHKIYLEDDQEYKELKIEPQVFCLIPKEELIKVIKFIRDAQILGVDNEAVKLMHKLRDDLIAKIEDVQAEKIINNQH</sequence>
<dbReference type="AlphaFoldDB" id="A0A0F8X813"/>
<organism evidence="1">
    <name type="scientific">marine sediment metagenome</name>
    <dbReference type="NCBI Taxonomy" id="412755"/>
    <lineage>
        <taxon>unclassified sequences</taxon>
        <taxon>metagenomes</taxon>
        <taxon>ecological metagenomes</taxon>
    </lineage>
</organism>
<accession>A0A0F8X813</accession>
<reference evidence="1" key="1">
    <citation type="journal article" date="2015" name="Nature">
        <title>Complex archaea that bridge the gap between prokaryotes and eukaryotes.</title>
        <authorList>
            <person name="Spang A."/>
            <person name="Saw J.H."/>
            <person name="Jorgensen S.L."/>
            <person name="Zaremba-Niedzwiedzka K."/>
            <person name="Martijn J."/>
            <person name="Lind A.E."/>
            <person name="van Eijk R."/>
            <person name="Schleper C."/>
            <person name="Guy L."/>
            <person name="Ettema T.J."/>
        </authorList>
    </citation>
    <scope>NUCLEOTIDE SEQUENCE</scope>
</reference>
<name>A0A0F8X813_9ZZZZ</name>
<comment type="caution">
    <text evidence="1">The sequence shown here is derived from an EMBL/GenBank/DDBJ whole genome shotgun (WGS) entry which is preliminary data.</text>
</comment>
<protein>
    <submittedName>
        <fullName evidence="1">Uncharacterized protein</fullName>
    </submittedName>
</protein>